<keyword evidence="4" id="KW-0274">FAD</keyword>
<evidence type="ECO:0000256" key="6">
    <source>
        <dbReference type="ARBA" id="ARBA00023033"/>
    </source>
</evidence>
<proteinExistence type="inferred from homology"/>
<evidence type="ECO:0000259" key="7">
    <source>
        <dbReference type="Pfam" id="PF01494"/>
    </source>
</evidence>
<dbReference type="InterPro" id="IPR036188">
    <property type="entry name" value="FAD/NAD-bd_sf"/>
</dbReference>
<evidence type="ECO:0000256" key="4">
    <source>
        <dbReference type="ARBA" id="ARBA00022827"/>
    </source>
</evidence>
<evidence type="ECO:0000256" key="2">
    <source>
        <dbReference type="ARBA" id="ARBA00007992"/>
    </source>
</evidence>
<reference evidence="8 9" key="1">
    <citation type="submission" date="2024-01" db="EMBL/GenBank/DDBJ databases">
        <title>Complete genome of Cladobotryum mycophilum ATHUM6906.</title>
        <authorList>
            <person name="Christinaki A.C."/>
            <person name="Myridakis A.I."/>
            <person name="Kouvelis V.N."/>
        </authorList>
    </citation>
    <scope>NUCLEOTIDE SEQUENCE [LARGE SCALE GENOMIC DNA]</scope>
    <source>
        <strain evidence="8 9">ATHUM6906</strain>
    </source>
</reference>
<evidence type="ECO:0000256" key="3">
    <source>
        <dbReference type="ARBA" id="ARBA00022630"/>
    </source>
</evidence>
<dbReference type="GO" id="GO:0004497">
    <property type="term" value="F:monooxygenase activity"/>
    <property type="evidence" value="ECO:0007669"/>
    <property type="project" value="UniProtKB-KW"/>
</dbReference>
<evidence type="ECO:0000256" key="5">
    <source>
        <dbReference type="ARBA" id="ARBA00023002"/>
    </source>
</evidence>
<keyword evidence="3" id="KW-0285">Flavoprotein</keyword>
<evidence type="ECO:0000256" key="1">
    <source>
        <dbReference type="ARBA" id="ARBA00001974"/>
    </source>
</evidence>
<comment type="caution">
    <text evidence="8">The sequence shown here is derived from an EMBL/GenBank/DDBJ whole genome shotgun (WGS) entry which is preliminary data.</text>
</comment>
<evidence type="ECO:0000313" key="8">
    <source>
        <dbReference type="EMBL" id="KAK5993802.1"/>
    </source>
</evidence>
<gene>
    <name evidence="8" type="ORF">PT974_07239</name>
</gene>
<keyword evidence="5" id="KW-0560">Oxidoreductase</keyword>
<feature type="domain" description="FAD-binding" evidence="7">
    <location>
        <begin position="6"/>
        <end position="339"/>
    </location>
</feature>
<dbReference type="Proteomes" id="UP001338125">
    <property type="component" value="Unassembled WGS sequence"/>
</dbReference>
<dbReference type="InterPro" id="IPR050562">
    <property type="entry name" value="FAD_mOase_fung"/>
</dbReference>
<protein>
    <submittedName>
        <fullName evidence="8">FAD-dependent monooxygenase sdnN</fullName>
    </submittedName>
</protein>
<comment type="cofactor">
    <cofactor evidence="1">
        <name>FAD</name>
        <dbReference type="ChEBI" id="CHEBI:57692"/>
    </cofactor>
</comment>
<name>A0ABR0SNT2_9HYPO</name>
<dbReference type="InterPro" id="IPR002938">
    <property type="entry name" value="FAD-bd"/>
</dbReference>
<dbReference type="PANTHER" id="PTHR47356:SF2">
    <property type="entry name" value="FAD-BINDING DOMAIN-CONTAINING PROTEIN-RELATED"/>
    <property type="match status" value="1"/>
</dbReference>
<dbReference type="EMBL" id="JAVFKD010000012">
    <property type="protein sequence ID" value="KAK5993802.1"/>
    <property type="molecule type" value="Genomic_DNA"/>
</dbReference>
<comment type="similarity">
    <text evidence="2">Belongs to the paxM FAD-dependent monooxygenase family.</text>
</comment>
<keyword evidence="6 8" id="KW-0503">Monooxygenase</keyword>
<dbReference type="PRINTS" id="PR00420">
    <property type="entry name" value="RNGMNOXGNASE"/>
</dbReference>
<dbReference type="Gene3D" id="3.50.50.60">
    <property type="entry name" value="FAD/NAD(P)-binding domain"/>
    <property type="match status" value="1"/>
</dbReference>
<keyword evidence="9" id="KW-1185">Reference proteome</keyword>
<sequence>MASPFRVIIVGGGPVGLTAAHALHLAGVDFVLLERRESIAADEGAAIVIGPPSLRVLAQMGLFDKLREVGGEMNRKKTFLWDGTVIKNRSHFGLFRENHGITSTGYQRTDLVQTLYDCLPETTKSNVLTGKRVVDIESNEHMAKVTCADGSSYEGNMVLGTDGTHSNTRQLMRKLALEADPKADWDPEQPYLSTYRVLWCRFPRESQIGDAYETQHTDCAMMYFVDKEHGTIFMYEKLPEPTRERVFYTEDDAKAFVERMEDCHFAEGTTVKDVFHKRTSLGMANLEEGLTNYWSWGRIVLAGDACHKFTPNAGSGYQVGIQDIVSLSNHLRKAIDEEPSSLPSTEALQTTFKAYQEQRSERVQTDQNFSASVIRMQTWATTFYYFMARYFMSTRLFDYLVFNLRSARLNSECLVLDYVAAEEPFTGKVPWKCKIKSPLEAKD</sequence>
<dbReference type="SUPFAM" id="SSF51905">
    <property type="entry name" value="FAD/NAD(P)-binding domain"/>
    <property type="match status" value="1"/>
</dbReference>
<accession>A0ABR0SNT2</accession>
<organism evidence="8 9">
    <name type="scientific">Cladobotryum mycophilum</name>
    <dbReference type="NCBI Taxonomy" id="491253"/>
    <lineage>
        <taxon>Eukaryota</taxon>
        <taxon>Fungi</taxon>
        <taxon>Dikarya</taxon>
        <taxon>Ascomycota</taxon>
        <taxon>Pezizomycotina</taxon>
        <taxon>Sordariomycetes</taxon>
        <taxon>Hypocreomycetidae</taxon>
        <taxon>Hypocreales</taxon>
        <taxon>Hypocreaceae</taxon>
        <taxon>Cladobotryum</taxon>
    </lineage>
</organism>
<evidence type="ECO:0000313" key="9">
    <source>
        <dbReference type="Proteomes" id="UP001338125"/>
    </source>
</evidence>
<dbReference type="PANTHER" id="PTHR47356">
    <property type="entry name" value="FAD-DEPENDENT MONOOXYGENASE ASQG-RELATED"/>
    <property type="match status" value="1"/>
</dbReference>
<dbReference type="Pfam" id="PF01494">
    <property type="entry name" value="FAD_binding_3"/>
    <property type="match status" value="1"/>
</dbReference>